<dbReference type="STRING" id="504798.SAMN05421871_11336"/>
<feature type="signal peptide" evidence="1">
    <location>
        <begin position="1"/>
        <end position="21"/>
    </location>
</feature>
<dbReference type="EMBL" id="FNJB01000008">
    <property type="protein sequence ID" value="SDP30731.1"/>
    <property type="molecule type" value="Genomic_DNA"/>
</dbReference>
<proteinExistence type="predicted"/>
<sequence length="283" mass="29477">MKTINVVAAAIAAASVLTLSACGSSGDGLAAAPEATEIITSGAVMAENAPGNAATDDAEEAALDGDEINSAIGPKSFPAKVAINGRKKIGQDANAPGHKYDAYKAGQMVPVKCQAKHGSEVWDYTTDGWWVPDKYVKTGTDGFAPGVARCAGSGGGGNGGGGGGSAAADPRAKEAIAFARARLGATDWNNQCELFVERSVGTSGKQYSAMTHYEWQKARGRIHTGSVPPAGSVVFFRSTTKWGHVMLSIGDNKAISTGPKVYQDNHFRNRSDYLGWAYMPSDW</sequence>
<dbReference type="RefSeq" id="WP_091378369.1">
    <property type="nucleotide sequence ID" value="NZ_FNDV01000013.1"/>
</dbReference>
<accession>A0A1H0RMK7</accession>
<keyword evidence="1" id="KW-0732">Signal</keyword>
<feature type="chain" id="PRO_5038355042" description="CHAP domain-containing protein" evidence="1">
    <location>
        <begin position="22"/>
        <end position="283"/>
    </location>
</feature>
<evidence type="ECO:0000256" key="1">
    <source>
        <dbReference type="SAM" id="SignalP"/>
    </source>
</evidence>
<name>A0A1H0RMK7_9PSEU</name>
<evidence type="ECO:0008006" key="4">
    <source>
        <dbReference type="Google" id="ProtNLM"/>
    </source>
</evidence>
<dbReference type="AlphaFoldDB" id="A0A1H0RMK7"/>
<dbReference type="PROSITE" id="PS51257">
    <property type="entry name" value="PROKAR_LIPOPROTEIN"/>
    <property type="match status" value="1"/>
</dbReference>
<evidence type="ECO:0000313" key="3">
    <source>
        <dbReference type="Proteomes" id="UP000199651"/>
    </source>
</evidence>
<reference evidence="3" key="1">
    <citation type="submission" date="2016-10" db="EMBL/GenBank/DDBJ databases">
        <authorList>
            <person name="Varghese N."/>
            <person name="Submissions S."/>
        </authorList>
    </citation>
    <scope>NUCLEOTIDE SEQUENCE [LARGE SCALE GENOMIC DNA]</scope>
    <source>
        <strain evidence="3">IBRC-M 10655</strain>
    </source>
</reference>
<evidence type="ECO:0000313" key="2">
    <source>
        <dbReference type="EMBL" id="SDP30731.1"/>
    </source>
</evidence>
<organism evidence="2 3">
    <name type="scientific">Actinokineospora alba</name>
    <dbReference type="NCBI Taxonomy" id="504798"/>
    <lineage>
        <taxon>Bacteria</taxon>
        <taxon>Bacillati</taxon>
        <taxon>Actinomycetota</taxon>
        <taxon>Actinomycetes</taxon>
        <taxon>Pseudonocardiales</taxon>
        <taxon>Pseudonocardiaceae</taxon>
        <taxon>Actinokineospora</taxon>
    </lineage>
</organism>
<dbReference type="Proteomes" id="UP000199651">
    <property type="component" value="Unassembled WGS sequence"/>
</dbReference>
<gene>
    <name evidence="2" type="ORF">SAMN05192558_10836</name>
</gene>
<protein>
    <recommendedName>
        <fullName evidence="4">CHAP domain-containing protein</fullName>
    </recommendedName>
</protein>
<keyword evidence="3" id="KW-1185">Reference proteome</keyword>
<dbReference type="OrthoDB" id="9815928at2"/>